<protein>
    <submittedName>
        <fullName evidence="2">Uncharacterized protein</fullName>
    </submittedName>
</protein>
<evidence type="ECO:0000313" key="3">
    <source>
        <dbReference type="Proteomes" id="UP000831692"/>
    </source>
</evidence>
<feature type="region of interest" description="Disordered" evidence="1">
    <location>
        <begin position="1"/>
        <end position="20"/>
    </location>
</feature>
<reference evidence="2 3" key="1">
    <citation type="submission" date="2022-03" db="EMBL/GenBank/DDBJ databases">
        <title>Complete genome sequence of Enterococcus innesii DB-1.</title>
        <authorList>
            <person name="Fukuda D."/>
            <person name="Nolasco-Hipolito C."/>
        </authorList>
    </citation>
    <scope>NUCLEOTIDE SEQUENCE [LARGE SCALE GENOMIC DNA]</scope>
    <source>
        <strain evidence="2 3">DB-1</strain>
    </source>
</reference>
<proteinExistence type="predicted"/>
<feature type="compositionally biased region" description="Basic and acidic residues" evidence="1">
    <location>
        <begin position="11"/>
        <end position="20"/>
    </location>
</feature>
<gene>
    <name evidence="2" type="ORF">ENLAB_23360</name>
</gene>
<keyword evidence="3" id="KW-1185">Reference proteome</keyword>
<accession>A0ABM7XUF0</accession>
<evidence type="ECO:0000256" key="1">
    <source>
        <dbReference type="SAM" id="MobiDB-lite"/>
    </source>
</evidence>
<sequence length="62" mass="6874">MIPSSMASYEKNGHSRSEGRGCEIFSCPLSLLMIDQMHFAYSKVPSKKGADLLAVFCNYVVK</sequence>
<evidence type="ECO:0000313" key="2">
    <source>
        <dbReference type="EMBL" id="BDG68772.1"/>
    </source>
</evidence>
<name>A0ABM7XUF0_9ENTE</name>
<organism evidence="2 3">
    <name type="scientific">Enterococcus innesii</name>
    <dbReference type="NCBI Taxonomy" id="2839759"/>
    <lineage>
        <taxon>Bacteria</taxon>
        <taxon>Bacillati</taxon>
        <taxon>Bacillota</taxon>
        <taxon>Bacilli</taxon>
        <taxon>Lactobacillales</taxon>
        <taxon>Enterococcaceae</taxon>
        <taxon>Enterococcus</taxon>
    </lineage>
</organism>
<dbReference type="EMBL" id="AP025635">
    <property type="protein sequence ID" value="BDG68772.1"/>
    <property type="molecule type" value="Genomic_DNA"/>
</dbReference>
<dbReference type="Proteomes" id="UP000831692">
    <property type="component" value="Chromosome"/>
</dbReference>